<evidence type="ECO:0000259" key="2">
    <source>
        <dbReference type="Pfam" id="PF26649"/>
    </source>
</evidence>
<organism evidence="3">
    <name type="scientific">Hydra vulgaris</name>
    <name type="common">Hydra</name>
    <name type="synonym">Hydra attenuata</name>
    <dbReference type="NCBI Taxonomy" id="6087"/>
    <lineage>
        <taxon>Eukaryota</taxon>
        <taxon>Metazoa</taxon>
        <taxon>Cnidaria</taxon>
        <taxon>Hydrozoa</taxon>
        <taxon>Hydroidolina</taxon>
        <taxon>Anthoathecata</taxon>
        <taxon>Aplanulata</taxon>
        <taxon>Hydridae</taxon>
        <taxon>Hydra</taxon>
    </lineage>
</organism>
<dbReference type="Pfam" id="PF26649">
    <property type="entry name" value="Ajm-1"/>
    <property type="match status" value="1"/>
</dbReference>
<dbReference type="GO" id="GO:0043296">
    <property type="term" value="C:apical junction complex"/>
    <property type="evidence" value="ECO:0007669"/>
    <property type="project" value="TreeGrafter"/>
</dbReference>
<gene>
    <name evidence="3" type="primary">C9orf172</name>
</gene>
<accession>T2MIY1</accession>
<dbReference type="PANTHER" id="PTHR21517:SF3">
    <property type="entry name" value="APICAL JUNCTION COMPONENT 1 HOMOLOG"/>
    <property type="match status" value="1"/>
</dbReference>
<dbReference type="CDD" id="cd20335">
    <property type="entry name" value="BRcat_RBR"/>
    <property type="match status" value="1"/>
</dbReference>
<dbReference type="GO" id="GO:0045216">
    <property type="term" value="P:cell-cell junction organization"/>
    <property type="evidence" value="ECO:0007669"/>
    <property type="project" value="InterPro"/>
</dbReference>
<dbReference type="InterPro" id="IPR058586">
    <property type="entry name" value="Ajm-1"/>
</dbReference>
<evidence type="ECO:0000256" key="1">
    <source>
        <dbReference type="SAM" id="MobiDB-lite"/>
    </source>
</evidence>
<dbReference type="InterPro" id="IPR038825">
    <property type="entry name" value="Apical_junction"/>
</dbReference>
<feature type="region of interest" description="Disordered" evidence="1">
    <location>
        <begin position="1216"/>
        <end position="1239"/>
    </location>
</feature>
<feature type="domain" description="Apical junction molecule ajm1 alpha/beta" evidence="2">
    <location>
        <begin position="1756"/>
        <end position="1864"/>
    </location>
</feature>
<feature type="compositionally biased region" description="Basic and acidic residues" evidence="1">
    <location>
        <begin position="1223"/>
        <end position="1233"/>
    </location>
</feature>
<name>T2MIY1_HYDVU</name>
<dbReference type="EMBL" id="HAAD01005981">
    <property type="protein sequence ID" value="CDG72213.1"/>
    <property type="molecule type" value="mRNA"/>
</dbReference>
<proteinExistence type="evidence at transcript level"/>
<reference evidence="3" key="1">
    <citation type="journal article" date="2013" name="Genome Biol. Evol.">
        <title>Punctuated emergences of genetic and phenotypic innovations in eumetazoan, bilaterian, euteleostome, and hominidae ancestors.</title>
        <authorList>
            <person name="Wenger Y."/>
            <person name="Galliot B."/>
        </authorList>
    </citation>
    <scope>NUCLEOTIDE SEQUENCE</scope>
    <source>
        <tissue evidence="3">Whole animals</tissue>
    </source>
</reference>
<dbReference type="OrthoDB" id="6431454at2759"/>
<evidence type="ECO:0000313" key="3">
    <source>
        <dbReference type="EMBL" id="CDG72213.1"/>
    </source>
</evidence>
<dbReference type="GO" id="GO:0005886">
    <property type="term" value="C:plasma membrane"/>
    <property type="evidence" value="ECO:0007669"/>
    <property type="project" value="TreeGrafter"/>
</dbReference>
<protein>
    <submittedName>
        <fullName evidence="3">Uncharacterized protein C9orf172</fullName>
    </submittedName>
</protein>
<sequence>MGQLLTNLFENEKDVTIELNSVGIFGGNVTISEDGEYAVINFEGKKREYKIDRVKIRNSRDFSDKIRNSKDLSDIVKTLEDLHVFNEKKTIINKDDCIDNAEDKKKYIPEFNKKNSDFGISSYKPILGTLYNQVGFQNQPVLQNTKPFCIKDDPNNNLISEIKEENFDDKSLAATKLLYDKLLNEFLRKNGKKTKTNQSKYNKITCNSNTKVLGNLNGKISEVLNDNQTSSENTFFLSETFDLAESSKKLLEDEIKLKQADFNFIDKNKEKLCSSSQCFHNKTGSKYQENYQRNLCDKVVKYEQDEKEMFIPNDNATIVDPLDFETKLEQPIAHDLEKEHDSSVENHNGETFTRKQCEIKQENLSPEGSHSFNESVFYPRETLNTVNKNCTMQFKPKFAYNQSDSLFFEINRSASDGFIYFLKASELRKELNEEKKSVFKKMTKKVKWDKKKKTYKVKNTYLSYSDGNFDLTQNGVQFIHLDNYLQNKQKALHENEFSAKFKSESTERNHSTDFEDELTKTNHSTEFVCQEKCFQDEQTASGYFMNVSSFNQNNLNDKLITFNTTIDKKEEITENYENSSKQQVLFESTVIEDNHDEFIAPVFVKVDEVFSNVTAINDSVNNTNSDNIELKSNFSIIADSIKTNNSSKISHSIDTNNFFVGNIMEEKHNDFIIESKDFKIEDLNKEKLCETFQKCGSSLNKLVLSPSEISYLKAPIIITELKNVKSNSDDINQYNNFDMHNLVPIDSGLIDETSDPLVVLNQSYESEIRFAEIKNNSSDDTFERQTSKINSQKSNKEVLKPTEETVSFTSFQNESSDLISASVFIQPDFVNPEVNRFKDKDFSKKAESLIIDELSLLPVLDTKNEKTNKSTEKKKIIVDLKPEKSKTTKLLNDSSNKTIEKAKQLISKRSESFKFKADYNLTRNSINIIESIEREIEQEKYQDPSRPNPIMKRNTVNFYANEDSIAVNNIAPRSINVYNKCFSTGQINESHKGMNKILVEARKNLLPIAKSTSCTKSERNFHSTKSHQQYQMNIKEPQSQFLIPINNKPHDLETDIDEIDDEELLIALHSFRSAKSTSITVTDIDTIIEAVNDTVKDKDTVFETASNTINDTNTVTETINDKVIDSNTVIETFSNNGTVIKKANNALSKIDNVSEINNVFNTFRDTDHVIETNVNIKSVEDINKNNKVHNEALENISSVNRKKFVIVSKSPRRNSLRRSVSSLEKKPEQNADKKKSRMSYSHSFKISENFSVNVSVPCRSGKIVGPLNKASVNNLSSFESNLASSELTDKLLLTKRNILKDSLMENKNDLNVKCSKNTENATSWLTKLEDIPCIPVIENKISEKNNKVSSTITTSKNNCIDSCEQGSLISPNKIFEDITKRYSSDILDQKLQTDSKGKSIRNYKRDSFDIQRLFEIYQKEREALMKESDSISDFSEISSISDNSFVSLNSLEDTILDGSFRSLEQFSKNQPIKSTEESQTTFGDLTAQAQTHNSGLKFTPKTENIYNSNLSSFLQKQAASAVQSRRKNKTKSIPLDKVLDSSYTFENINKSEPNINLQHYRECFPSTSLTLSETKVHEIKAPINSTTLSTKVTSENDINLKQCNTSSILTKRRFLSVSEKRQHGQQDANKDQLKQSNLNRLSFHTSLDDVNFEIKNPYAKLDKKKISQQIKNNLEKIFTDDPDSSGAESFTTDDVFLKNFVDSERTVICGNPPCSKFQVLRGQQKSKFKTCQSCFTCYCSNRCKKAHWEDHKRMCLYGRICKYIKSFLKQCENGKKINRYFSKLSAENYKINGKGCVSIKFLSLNEVKFTCKKNVLPTQYCYVQLKEVESDKQNRQNCLLLQTLRDYNPEEEFIVKISVLNQIKKNQSKYNPPSVFRCGRIPFLLKGKLSTLSVNRTFSIPFINLVHINTMETRRYFCREISMSLKRYGFILKDNRVVYEGLCQYVESSIPFQPFLISKLINGKNIEFCITISPFSWQLNI</sequence>
<dbReference type="KEGG" id="hmg:105850454"/>
<dbReference type="PANTHER" id="PTHR21517">
    <property type="entry name" value="APICAL JUNCTION COMPONENT 1 HOMOLOG"/>
    <property type="match status" value="1"/>
</dbReference>